<accession>A0ABR1WTI8</accession>
<keyword evidence="1" id="KW-0732">Signal</keyword>
<dbReference type="RefSeq" id="XP_066720977.1">
    <property type="nucleotide sequence ID" value="XM_066852836.1"/>
</dbReference>
<comment type="caution">
    <text evidence="2">The sequence shown here is derived from an EMBL/GenBank/DDBJ whole genome shotgun (WGS) entry which is preliminary data.</text>
</comment>
<keyword evidence="3" id="KW-1185">Reference proteome</keyword>
<feature type="chain" id="PRO_5046616786" evidence="1">
    <location>
        <begin position="24"/>
        <end position="126"/>
    </location>
</feature>
<evidence type="ECO:0000313" key="2">
    <source>
        <dbReference type="EMBL" id="KAK8086453.1"/>
    </source>
</evidence>
<reference evidence="2 3" key="1">
    <citation type="submission" date="2023-01" db="EMBL/GenBank/DDBJ databases">
        <title>Analysis of 21 Apiospora genomes using comparative genomics revels a genus with tremendous synthesis potential of carbohydrate active enzymes and secondary metabolites.</title>
        <authorList>
            <person name="Sorensen T."/>
        </authorList>
    </citation>
    <scope>NUCLEOTIDE SEQUENCE [LARGE SCALE GENOMIC DNA]</scope>
    <source>
        <strain evidence="2 3">CBS 135458</strain>
    </source>
</reference>
<dbReference type="Proteomes" id="UP001480595">
    <property type="component" value="Unassembled WGS sequence"/>
</dbReference>
<sequence length="126" mass="13568">MRGLKSSFLLCVLGLLWLGQTNAAAMGFPRAAQACDATCAQCTSTESDESRCCLEGCGYGCDDKSVVWDECVQGGCFDWQRGQSECNLYPFWGLASMPLCARCFDAGCSTNYAPSCQNNTAARVKL</sequence>
<name>A0ABR1WTI8_9PEZI</name>
<gene>
    <name evidence="2" type="ORF">PG994_001427</name>
</gene>
<proteinExistence type="predicted"/>
<dbReference type="EMBL" id="JAQQWL010000002">
    <property type="protein sequence ID" value="KAK8086453.1"/>
    <property type="molecule type" value="Genomic_DNA"/>
</dbReference>
<protein>
    <submittedName>
        <fullName evidence="2">Uncharacterized protein</fullName>
    </submittedName>
</protein>
<feature type="signal peptide" evidence="1">
    <location>
        <begin position="1"/>
        <end position="23"/>
    </location>
</feature>
<evidence type="ECO:0000256" key="1">
    <source>
        <dbReference type="SAM" id="SignalP"/>
    </source>
</evidence>
<dbReference type="GeneID" id="92085899"/>
<evidence type="ECO:0000313" key="3">
    <source>
        <dbReference type="Proteomes" id="UP001480595"/>
    </source>
</evidence>
<organism evidence="2 3">
    <name type="scientific">Apiospora phragmitis</name>
    <dbReference type="NCBI Taxonomy" id="2905665"/>
    <lineage>
        <taxon>Eukaryota</taxon>
        <taxon>Fungi</taxon>
        <taxon>Dikarya</taxon>
        <taxon>Ascomycota</taxon>
        <taxon>Pezizomycotina</taxon>
        <taxon>Sordariomycetes</taxon>
        <taxon>Xylariomycetidae</taxon>
        <taxon>Amphisphaeriales</taxon>
        <taxon>Apiosporaceae</taxon>
        <taxon>Apiospora</taxon>
    </lineage>
</organism>